<accession>E4XGD6</accession>
<dbReference type="AlphaFoldDB" id="E4XGD6"/>
<organism evidence="3">
    <name type="scientific">Oikopleura dioica</name>
    <name type="common">Tunicate</name>
    <dbReference type="NCBI Taxonomy" id="34765"/>
    <lineage>
        <taxon>Eukaryota</taxon>
        <taxon>Metazoa</taxon>
        <taxon>Chordata</taxon>
        <taxon>Tunicata</taxon>
        <taxon>Appendicularia</taxon>
        <taxon>Copelata</taxon>
        <taxon>Oikopleuridae</taxon>
        <taxon>Oikopleura</taxon>
    </lineage>
</organism>
<feature type="region of interest" description="Disordered" evidence="1">
    <location>
        <begin position="232"/>
        <end position="254"/>
    </location>
</feature>
<feature type="domain" description="Oxoglutarate/iron-dependent oxygenase C-terminal degradation" evidence="2">
    <location>
        <begin position="131"/>
        <end position="358"/>
    </location>
</feature>
<sequence length="363" mass="41921">MQSTNTQIIFYLTKTTLKIELLHLYIILTVTTGSRKMAASLIVIFPTSRASPLKFIKSGCRVETILISSKSRTLHFIKYAKSLHDQKSGKSISGWFHTSDPLPPRNRLVPMTPKFQLKEFNSPGAIDYRIEEWISMRYLDPNTMGDIQVQFEDSSEIQLVDILVPQKYQQILECLEAQNFKETGPFQRKKTLELYDRQMFDEKSPLGEFMRFLVSDHFFLLLSNWTGLKLHPEAPVDDDEDDDEEEEETPTGGAYRCQVRKWTHGNYTLLHDAETEERGSLDMFMYFFSEASAEMHQDGWDVSKGGAVSYITKGEDEELLTVCPKANSLSLVFRDADTLRFSKFLNKKTANDGYFDVFNCYYE</sequence>
<dbReference type="GO" id="GO:0005737">
    <property type="term" value="C:cytoplasm"/>
    <property type="evidence" value="ECO:0007669"/>
    <property type="project" value="TreeGrafter"/>
</dbReference>
<evidence type="ECO:0000256" key="1">
    <source>
        <dbReference type="SAM" id="MobiDB-lite"/>
    </source>
</evidence>
<dbReference type="InterPro" id="IPR019601">
    <property type="entry name" value="Oxoglutarate/Fe-dep_Oase_C"/>
</dbReference>
<protein>
    <recommendedName>
        <fullName evidence="2">Oxoglutarate/iron-dependent oxygenase C-terminal degradation domain-containing protein</fullName>
    </recommendedName>
</protein>
<name>E4XGD6_OIKDI</name>
<dbReference type="GO" id="GO:0031543">
    <property type="term" value="F:peptidyl-proline dioxygenase activity"/>
    <property type="evidence" value="ECO:0007669"/>
    <property type="project" value="TreeGrafter"/>
</dbReference>
<dbReference type="GO" id="GO:0006449">
    <property type="term" value="P:regulation of translational termination"/>
    <property type="evidence" value="ECO:0007669"/>
    <property type="project" value="TreeGrafter"/>
</dbReference>
<dbReference type="Proteomes" id="UP000001307">
    <property type="component" value="Unassembled WGS sequence"/>
</dbReference>
<proteinExistence type="predicted"/>
<dbReference type="InParanoid" id="E4XGD6"/>
<evidence type="ECO:0000313" key="3">
    <source>
        <dbReference type="EMBL" id="CBY09734.1"/>
    </source>
</evidence>
<reference evidence="3" key="1">
    <citation type="journal article" date="2010" name="Science">
        <title>Plasticity of animal genome architecture unmasked by rapid evolution of a pelagic tunicate.</title>
        <authorList>
            <person name="Denoeud F."/>
            <person name="Henriet S."/>
            <person name="Mungpakdee S."/>
            <person name="Aury J.M."/>
            <person name="Da Silva C."/>
            <person name="Brinkmann H."/>
            <person name="Mikhaleva J."/>
            <person name="Olsen L.C."/>
            <person name="Jubin C."/>
            <person name="Canestro C."/>
            <person name="Bouquet J.M."/>
            <person name="Danks G."/>
            <person name="Poulain J."/>
            <person name="Campsteijn C."/>
            <person name="Adamski M."/>
            <person name="Cross I."/>
            <person name="Yadetie F."/>
            <person name="Muffato M."/>
            <person name="Louis A."/>
            <person name="Butcher S."/>
            <person name="Tsagkogeorga G."/>
            <person name="Konrad A."/>
            <person name="Singh S."/>
            <person name="Jensen M.F."/>
            <person name="Cong E.H."/>
            <person name="Eikeseth-Otteraa H."/>
            <person name="Noel B."/>
            <person name="Anthouard V."/>
            <person name="Porcel B.M."/>
            <person name="Kachouri-Lafond R."/>
            <person name="Nishino A."/>
            <person name="Ugolini M."/>
            <person name="Chourrout P."/>
            <person name="Nishida H."/>
            <person name="Aasland R."/>
            <person name="Huzurbazar S."/>
            <person name="Westhof E."/>
            <person name="Delsuc F."/>
            <person name="Lehrach H."/>
            <person name="Reinhardt R."/>
            <person name="Weissenbach J."/>
            <person name="Roy S.W."/>
            <person name="Artiguenave F."/>
            <person name="Postlethwait J.H."/>
            <person name="Manak J.R."/>
            <person name="Thompson E.M."/>
            <person name="Jaillon O."/>
            <person name="Du Pasquier L."/>
            <person name="Boudinot P."/>
            <person name="Liberles D.A."/>
            <person name="Volff J.N."/>
            <person name="Philippe H."/>
            <person name="Lenhard B."/>
            <person name="Roest Crollius H."/>
            <person name="Wincker P."/>
            <person name="Chourrout D."/>
        </authorList>
    </citation>
    <scope>NUCLEOTIDE SEQUENCE [LARGE SCALE GENOMIC DNA]</scope>
</reference>
<dbReference type="Pfam" id="PF10637">
    <property type="entry name" value="Ofd1_CTDD"/>
    <property type="match status" value="1"/>
</dbReference>
<dbReference type="OrthoDB" id="430522at2759"/>
<evidence type="ECO:0000259" key="2">
    <source>
        <dbReference type="Pfam" id="PF10637"/>
    </source>
</evidence>
<dbReference type="PANTHER" id="PTHR12117:SF0">
    <property type="entry name" value="PROLYL 3-HYDROXYLASE OGFOD1"/>
    <property type="match status" value="1"/>
</dbReference>
<dbReference type="EMBL" id="FN653047">
    <property type="protein sequence ID" value="CBY09734.1"/>
    <property type="molecule type" value="Genomic_DNA"/>
</dbReference>
<dbReference type="PANTHER" id="PTHR12117">
    <property type="entry name" value="HISTONE ACETYLTRANSFERASE COMPLEX"/>
    <property type="match status" value="1"/>
</dbReference>
<dbReference type="GO" id="GO:0031418">
    <property type="term" value="F:L-ascorbic acid binding"/>
    <property type="evidence" value="ECO:0007669"/>
    <property type="project" value="InterPro"/>
</dbReference>
<dbReference type="FunCoup" id="E4XGD6">
    <property type="interactions" value="221"/>
</dbReference>
<feature type="compositionally biased region" description="Acidic residues" evidence="1">
    <location>
        <begin position="235"/>
        <end position="249"/>
    </location>
</feature>
<evidence type="ECO:0000313" key="4">
    <source>
        <dbReference type="Proteomes" id="UP000001307"/>
    </source>
</evidence>
<keyword evidence="4" id="KW-1185">Reference proteome</keyword>
<gene>
    <name evidence="3" type="ORF">GSOID_T00010545001</name>
</gene>
<dbReference type="GO" id="GO:0005506">
    <property type="term" value="F:iron ion binding"/>
    <property type="evidence" value="ECO:0007669"/>
    <property type="project" value="InterPro"/>
</dbReference>
<dbReference type="InterPro" id="IPR051842">
    <property type="entry name" value="uS12_prolyl_hydroxylase"/>
</dbReference>
<dbReference type="Gene3D" id="2.60.120.620">
    <property type="entry name" value="q2cbj1_9rhob like domain"/>
    <property type="match status" value="1"/>
</dbReference>